<evidence type="ECO:0000256" key="1">
    <source>
        <dbReference type="SAM" id="Phobius"/>
    </source>
</evidence>
<reference evidence="2 3" key="1">
    <citation type="journal article" date="2022" name="Allergy">
        <title>Genome assembly and annotation of Periplaneta americana reveal a comprehensive cockroach allergen profile.</title>
        <authorList>
            <person name="Wang L."/>
            <person name="Xiong Q."/>
            <person name="Saelim N."/>
            <person name="Wang L."/>
            <person name="Nong W."/>
            <person name="Wan A.T."/>
            <person name="Shi M."/>
            <person name="Liu X."/>
            <person name="Cao Q."/>
            <person name="Hui J.H.L."/>
            <person name="Sookrung N."/>
            <person name="Leung T.F."/>
            <person name="Tungtrongchitr A."/>
            <person name="Tsui S.K.W."/>
        </authorList>
    </citation>
    <scope>NUCLEOTIDE SEQUENCE [LARGE SCALE GENOMIC DNA]</scope>
    <source>
        <strain evidence="2">PWHHKU_190912</strain>
    </source>
</reference>
<gene>
    <name evidence="2" type="ORF">ANN_03242</name>
</gene>
<dbReference type="Proteomes" id="UP001148838">
    <property type="component" value="Unassembled WGS sequence"/>
</dbReference>
<keyword evidence="1" id="KW-1133">Transmembrane helix</keyword>
<keyword evidence="1" id="KW-0472">Membrane</keyword>
<sequence length="177" mass="20552">MWFLFCLSYDVVYYVWIVSVFVCYVFDCVHFFIVVLLAHGLSMSSTYLPVYYVVCIFVMFIVEYVCHQLLISLQQCLAYNKPFPGDGCEMKGEQIDLEQLSLFQTSEEDQENPEYLKDDLIFKMVVMSLLCVTKLQTSELVSDNNISSFQDNEVSLSQQQYHRNDSRPNLGFKISAS</sequence>
<name>A0ABQ8U3Q8_PERAM</name>
<accession>A0ABQ8U3Q8</accession>
<feature type="transmembrane region" description="Helical" evidence="1">
    <location>
        <begin position="12"/>
        <end position="38"/>
    </location>
</feature>
<keyword evidence="1" id="KW-0812">Transmembrane</keyword>
<feature type="transmembrane region" description="Helical" evidence="1">
    <location>
        <begin position="50"/>
        <end position="71"/>
    </location>
</feature>
<keyword evidence="3" id="KW-1185">Reference proteome</keyword>
<evidence type="ECO:0000313" key="2">
    <source>
        <dbReference type="EMBL" id="KAJ4451770.1"/>
    </source>
</evidence>
<proteinExistence type="predicted"/>
<organism evidence="2 3">
    <name type="scientific">Periplaneta americana</name>
    <name type="common">American cockroach</name>
    <name type="synonym">Blatta americana</name>
    <dbReference type="NCBI Taxonomy" id="6978"/>
    <lineage>
        <taxon>Eukaryota</taxon>
        <taxon>Metazoa</taxon>
        <taxon>Ecdysozoa</taxon>
        <taxon>Arthropoda</taxon>
        <taxon>Hexapoda</taxon>
        <taxon>Insecta</taxon>
        <taxon>Pterygota</taxon>
        <taxon>Neoptera</taxon>
        <taxon>Polyneoptera</taxon>
        <taxon>Dictyoptera</taxon>
        <taxon>Blattodea</taxon>
        <taxon>Blattoidea</taxon>
        <taxon>Blattidae</taxon>
        <taxon>Blattinae</taxon>
        <taxon>Periplaneta</taxon>
    </lineage>
</organism>
<comment type="caution">
    <text evidence="2">The sequence shown here is derived from an EMBL/GenBank/DDBJ whole genome shotgun (WGS) entry which is preliminary data.</text>
</comment>
<dbReference type="EMBL" id="JAJSOF020000001">
    <property type="protein sequence ID" value="KAJ4451770.1"/>
    <property type="molecule type" value="Genomic_DNA"/>
</dbReference>
<evidence type="ECO:0000313" key="3">
    <source>
        <dbReference type="Proteomes" id="UP001148838"/>
    </source>
</evidence>
<protein>
    <submittedName>
        <fullName evidence="2">Uncharacterized protein</fullName>
    </submittedName>
</protein>